<dbReference type="Proteomes" id="UP000251431">
    <property type="component" value="Unassembled WGS sequence"/>
</dbReference>
<sequence>MPFRKPVPTLGGLSFWENVKQDTYFIMQKHKTGVWPYKYRILLRENTKEIANAKDLETINFDWEYLQNHAVPRLNEKGFLDIEDLLKDLLKVVPSIILKK</sequence>
<reference evidence="1 2" key="1">
    <citation type="submission" date="2018-06" db="EMBL/GenBank/DDBJ databases">
        <authorList>
            <consortium name="Pathogen Informatics"/>
            <person name="Doyle S."/>
        </authorList>
    </citation>
    <scope>NUCLEOTIDE SEQUENCE [LARGE SCALE GENOMIC DNA]</scope>
    <source>
        <strain evidence="1 2">NCTC7582</strain>
    </source>
</reference>
<evidence type="ECO:0000313" key="2">
    <source>
        <dbReference type="Proteomes" id="UP000251431"/>
    </source>
</evidence>
<proteinExistence type="predicted"/>
<dbReference type="RefSeq" id="WP_112118285.1">
    <property type="nucleotide sequence ID" value="NZ_UAQE01000004.1"/>
</dbReference>
<name>A0A2X0ZZA3_9BACI</name>
<evidence type="ECO:0000313" key="1">
    <source>
        <dbReference type="EMBL" id="SPU38238.1"/>
    </source>
</evidence>
<protein>
    <submittedName>
        <fullName evidence="1">Uncharacterized protein</fullName>
    </submittedName>
</protein>
<accession>A0A2X0ZZA3</accession>
<dbReference type="EMBL" id="UAQE01000004">
    <property type="protein sequence ID" value="SPU38238.1"/>
    <property type="molecule type" value="Genomic_DNA"/>
</dbReference>
<dbReference type="AlphaFoldDB" id="A0A2X0ZZA3"/>
<gene>
    <name evidence="1" type="ORF">NCTC7582_04192</name>
</gene>
<organism evidence="1 2">
    <name type="scientific">Lysinibacillus capsici</name>
    <dbReference type="NCBI Taxonomy" id="2115968"/>
    <lineage>
        <taxon>Bacteria</taxon>
        <taxon>Bacillati</taxon>
        <taxon>Bacillota</taxon>
        <taxon>Bacilli</taxon>
        <taxon>Bacillales</taxon>
        <taxon>Bacillaceae</taxon>
        <taxon>Lysinibacillus</taxon>
    </lineage>
</organism>